<feature type="transmembrane region" description="Helical" evidence="1">
    <location>
        <begin position="97"/>
        <end position="114"/>
    </location>
</feature>
<evidence type="ECO:0000313" key="4">
    <source>
        <dbReference type="Proteomes" id="UP001500689"/>
    </source>
</evidence>
<dbReference type="EMBL" id="BAAAZN010000034">
    <property type="protein sequence ID" value="GAA3586964.1"/>
    <property type="molecule type" value="Genomic_DNA"/>
</dbReference>
<dbReference type="Pfam" id="PF25928">
    <property type="entry name" value="DUF7973"/>
    <property type="match status" value="2"/>
</dbReference>
<keyword evidence="1" id="KW-1133">Transmembrane helix</keyword>
<feature type="transmembrane region" description="Helical" evidence="1">
    <location>
        <begin position="185"/>
        <end position="204"/>
    </location>
</feature>
<organism evidence="3 4">
    <name type="scientific">Amycolatopsis ultiminotia</name>
    <dbReference type="NCBI Taxonomy" id="543629"/>
    <lineage>
        <taxon>Bacteria</taxon>
        <taxon>Bacillati</taxon>
        <taxon>Actinomycetota</taxon>
        <taxon>Actinomycetes</taxon>
        <taxon>Pseudonocardiales</taxon>
        <taxon>Pseudonocardiaceae</taxon>
        <taxon>Amycolatopsis</taxon>
    </lineage>
</organism>
<keyword evidence="1" id="KW-0812">Transmembrane</keyword>
<feature type="transmembrane region" description="Helical" evidence="1">
    <location>
        <begin position="236"/>
        <end position="253"/>
    </location>
</feature>
<accession>A0ABP6YRH1</accession>
<feature type="transmembrane region" description="Helical" evidence="1">
    <location>
        <begin position="126"/>
        <end position="145"/>
    </location>
</feature>
<evidence type="ECO:0000313" key="3">
    <source>
        <dbReference type="EMBL" id="GAA3586964.1"/>
    </source>
</evidence>
<proteinExistence type="predicted"/>
<evidence type="ECO:0000256" key="1">
    <source>
        <dbReference type="SAM" id="Phobius"/>
    </source>
</evidence>
<name>A0ABP6YRH1_9PSEU</name>
<feature type="domain" description="DUF7973" evidence="2">
    <location>
        <begin position="170"/>
        <end position="312"/>
    </location>
</feature>
<feature type="transmembrane region" description="Helical" evidence="1">
    <location>
        <begin position="12"/>
        <end position="43"/>
    </location>
</feature>
<evidence type="ECO:0000259" key="2">
    <source>
        <dbReference type="Pfam" id="PF25928"/>
    </source>
</evidence>
<feature type="transmembrane region" description="Helical" evidence="1">
    <location>
        <begin position="55"/>
        <end position="76"/>
    </location>
</feature>
<feature type="transmembrane region" description="Helical" evidence="1">
    <location>
        <begin position="259"/>
        <end position="277"/>
    </location>
</feature>
<gene>
    <name evidence="3" type="ORF">GCM10022222_84580</name>
</gene>
<keyword evidence="4" id="KW-1185">Reference proteome</keyword>
<reference evidence="4" key="1">
    <citation type="journal article" date="2019" name="Int. J. Syst. Evol. Microbiol.">
        <title>The Global Catalogue of Microorganisms (GCM) 10K type strain sequencing project: providing services to taxonomists for standard genome sequencing and annotation.</title>
        <authorList>
            <consortium name="The Broad Institute Genomics Platform"/>
            <consortium name="The Broad Institute Genome Sequencing Center for Infectious Disease"/>
            <person name="Wu L."/>
            <person name="Ma J."/>
        </authorList>
    </citation>
    <scope>NUCLEOTIDE SEQUENCE [LARGE SCALE GENOMIC DNA]</scope>
    <source>
        <strain evidence="4">JCM 16898</strain>
    </source>
</reference>
<dbReference type="Proteomes" id="UP001500689">
    <property type="component" value="Unassembled WGS sequence"/>
</dbReference>
<keyword evidence="1" id="KW-0472">Membrane</keyword>
<dbReference type="InterPro" id="IPR058279">
    <property type="entry name" value="DUF7973"/>
</dbReference>
<protein>
    <recommendedName>
        <fullName evidence="2">DUF7973 domain-containing protein</fullName>
    </recommendedName>
</protein>
<feature type="transmembrane region" description="Helical" evidence="1">
    <location>
        <begin position="210"/>
        <end position="229"/>
    </location>
</feature>
<comment type="caution">
    <text evidence="3">The sequence shown here is derived from an EMBL/GenBank/DDBJ whole genome shotgun (WGS) entry which is preliminary data.</text>
</comment>
<feature type="domain" description="DUF7973" evidence="2">
    <location>
        <begin position="7"/>
        <end position="157"/>
    </location>
</feature>
<sequence>MHSDVLALAGAAFGGFVGATFGALIAFVLCGLGVVTGVVVLIATGDPGFLDTVGFGAMFGPQVSFAGGVAAAAYAGRHGWLADGRDIVTPLATLRRPGVLLVGAAFGVAGSLVQDGVTAIPGFGTWTNPAALSVVVTAVAARLMFGRTGLIGRHRGGATGWARFAPNAEHVWLACQQTPRMAGTLGLFVGGFSAWASVALLAAHPQASDVIYLGFGISALSLICLAFGVEVPATHHITIVSATAVGAFAAIWSPAGPTAWALVLVGAVAGAITGFAGEGFSRLWLIRGDSHIDPPASSIWPMTLVVSLVAAVAG</sequence>
<dbReference type="RefSeq" id="WP_344869245.1">
    <property type="nucleotide sequence ID" value="NZ_BAAAZN010000034.1"/>
</dbReference>